<evidence type="ECO:0000256" key="1">
    <source>
        <dbReference type="SAM" id="MobiDB-lite"/>
    </source>
</evidence>
<sequence>MPSVLTKLQELLRVRPEKRGDNLQCFFETFNQQDPPTPVSARNYDHPGSDFVGLGRNTRPRPVTGDDGMVRKLHDRNGQLMNAAPDSDAEHSPKWFEARSVSGAARSLISWGFPWVRNEVLREAWGKPFLWDDASVELFSASAFNKKIVSVPLAKDVRSSARKDTAVLAYCCGLFLTRDLVYYCETCSSCVKLRGLHVDQQLSALARHFNSGGHQSNQGSLPGRANRGRLSVFPFFVIDHVCFKTLSARQFMDALRSADLNPALKRFAATLRGRLRPDVHFVYVHRGMGRFFCLARRQEFELLSSSRGSDVPFILDEGTCPYDRVIDAALQRLKQENFGQVVEPDTTTTSARSSVVLSATSSVPKRPPPVRRSTQERTPPPPPPPVEDVVMMTPPPPPPLPVEDVRLPPPPPLPVAEVMPTPLPARTGMFSPLSTRGVASARATFSSARHYEDPHRPAVRRTFSASRGRGRGLLLGSSAPPSRNWRSYVPSQQLPIPLPTRRASVPYARPAPFEYTREERVPSSPSARVEEVRDDRTPTSSGQPSFGLDPLPANVVLPPRDVNVPIRLSGRDAEGQVRPDLIAAEMQLYHAGAVVRRPSSVLLSATVVISIPVSDDTGLAIEDRPPVVLRPSSTARSISLRDVLEAASAARPVDTSVDLNQMDVQSLARSEAEVEVINQTLTTLPRSEDLDGYVPPVRPDDCNAFDWDIDSTLWSAEMQHPGWTRPWPFRPGPPLAWRLVALREDRSARRGDTTYLERPPWLVPRDQVLNGDWGNFW</sequence>
<reference evidence="2 3" key="1">
    <citation type="submission" date="2020-04" db="EMBL/GenBank/DDBJ databases">
        <title>Perkinsus olseni comparative genomics.</title>
        <authorList>
            <person name="Bogema D.R."/>
        </authorList>
    </citation>
    <scope>NUCLEOTIDE SEQUENCE [LARGE SCALE GENOMIC DNA]</scope>
    <source>
        <strain evidence="2 3">ATCC PRA-207</strain>
    </source>
</reference>
<gene>
    <name evidence="2" type="ORF">FOZ63_000586</name>
</gene>
<feature type="region of interest" description="Disordered" evidence="1">
    <location>
        <begin position="48"/>
        <end position="70"/>
    </location>
</feature>
<feature type="region of interest" description="Disordered" evidence="1">
    <location>
        <begin position="469"/>
        <end position="488"/>
    </location>
</feature>
<feature type="compositionally biased region" description="Basic and acidic residues" evidence="1">
    <location>
        <begin position="528"/>
        <end position="537"/>
    </location>
</feature>
<proteinExistence type="predicted"/>
<protein>
    <submittedName>
        <fullName evidence="2">Uncharacterized protein</fullName>
    </submittedName>
</protein>
<name>A0A7J6UGD5_PEROL</name>
<dbReference type="AlphaFoldDB" id="A0A7J6UGD5"/>
<evidence type="ECO:0000313" key="2">
    <source>
        <dbReference type="EMBL" id="KAF4756352.1"/>
    </source>
</evidence>
<dbReference type="EMBL" id="JABANO010003744">
    <property type="protein sequence ID" value="KAF4756352.1"/>
    <property type="molecule type" value="Genomic_DNA"/>
</dbReference>
<feature type="compositionally biased region" description="Low complexity" evidence="1">
    <location>
        <begin position="469"/>
        <end position="483"/>
    </location>
</feature>
<keyword evidence="3" id="KW-1185">Reference proteome</keyword>
<feature type="compositionally biased region" description="Polar residues" evidence="1">
    <location>
        <begin position="345"/>
        <end position="360"/>
    </location>
</feature>
<evidence type="ECO:0000313" key="3">
    <source>
        <dbReference type="Proteomes" id="UP000553632"/>
    </source>
</evidence>
<accession>A0A7J6UGD5</accession>
<feature type="region of interest" description="Disordered" evidence="1">
    <location>
        <begin position="341"/>
        <end position="398"/>
    </location>
</feature>
<comment type="caution">
    <text evidence="2">The sequence shown here is derived from an EMBL/GenBank/DDBJ whole genome shotgun (WGS) entry which is preliminary data.</text>
</comment>
<feature type="region of interest" description="Disordered" evidence="1">
    <location>
        <begin position="516"/>
        <end position="554"/>
    </location>
</feature>
<feature type="non-terminal residue" evidence="2">
    <location>
        <position position="777"/>
    </location>
</feature>
<dbReference type="Proteomes" id="UP000553632">
    <property type="component" value="Unassembled WGS sequence"/>
</dbReference>
<organism evidence="2 3">
    <name type="scientific">Perkinsus olseni</name>
    <name type="common">Perkinsus atlanticus</name>
    <dbReference type="NCBI Taxonomy" id="32597"/>
    <lineage>
        <taxon>Eukaryota</taxon>
        <taxon>Sar</taxon>
        <taxon>Alveolata</taxon>
        <taxon>Perkinsozoa</taxon>
        <taxon>Perkinsea</taxon>
        <taxon>Perkinsida</taxon>
        <taxon>Perkinsidae</taxon>
        <taxon>Perkinsus</taxon>
    </lineage>
</organism>